<dbReference type="Proteomes" id="UP001156627">
    <property type="component" value="Unassembled WGS sequence"/>
</dbReference>
<organism evidence="1 2">
    <name type="scientific">Dyella flagellata</name>
    <dbReference type="NCBI Taxonomy" id="1867833"/>
    <lineage>
        <taxon>Bacteria</taxon>
        <taxon>Pseudomonadati</taxon>
        <taxon>Pseudomonadota</taxon>
        <taxon>Gammaproteobacteria</taxon>
        <taxon>Lysobacterales</taxon>
        <taxon>Rhodanobacteraceae</taxon>
        <taxon>Dyella</taxon>
    </lineage>
</organism>
<accession>A0ABQ5XHH5</accession>
<dbReference type="EMBL" id="BSOA01000050">
    <property type="protein sequence ID" value="GLQ90646.1"/>
    <property type="molecule type" value="Genomic_DNA"/>
</dbReference>
<evidence type="ECO:0000313" key="2">
    <source>
        <dbReference type="Proteomes" id="UP001156627"/>
    </source>
</evidence>
<evidence type="ECO:0000313" key="1">
    <source>
        <dbReference type="EMBL" id="GLQ90646.1"/>
    </source>
</evidence>
<reference evidence="2" key="1">
    <citation type="journal article" date="2019" name="Int. J. Syst. Evol. Microbiol.">
        <title>The Global Catalogue of Microorganisms (GCM) 10K type strain sequencing project: providing services to taxonomists for standard genome sequencing and annotation.</title>
        <authorList>
            <consortium name="The Broad Institute Genomics Platform"/>
            <consortium name="The Broad Institute Genome Sequencing Center for Infectious Disease"/>
            <person name="Wu L."/>
            <person name="Ma J."/>
        </authorList>
    </citation>
    <scope>NUCLEOTIDE SEQUENCE [LARGE SCALE GENOMIC DNA]</scope>
    <source>
        <strain evidence="2">NBRC 111981</strain>
    </source>
</reference>
<sequence>MMLREFSHMFSEKRGDPVAILMAASIFRDDIPWLYELGVDAYRQASGGNRNAATKAVRKFLHAIEVVRHTPFIDELEFDDKMFRPTLFRDIEFLLHEEFDNDDRKAEKAIEPNPDNRT</sequence>
<proteinExistence type="predicted"/>
<gene>
    <name evidence="1" type="ORF">GCM10007898_42220</name>
</gene>
<comment type="caution">
    <text evidence="1">The sequence shown here is derived from an EMBL/GenBank/DDBJ whole genome shotgun (WGS) entry which is preliminary data.</text>
</comment>
<keyword evidence="2" id="KW-1185">Reference proteome</keyword>
<name>A0ABQ5XHH5_9GAMM</name>
<protein>
    <submittedName>
        <fullName evidence="1">Uncharacterized protein</fullName>
    </submittedName>
</protein>